<proteinExistence type="predicted"/>
<sequence>MSLQASKCEIATGLYLAWTDRNEEKSLNLFSTTNGVNFENKITLPETSCAAPALVEFGERLYLAWTGTDESHSLNLISSADGVNFENKITLPET</sequence>
<feature type="non-terminal residue" evidence="1">
    <location>
        <position position="94"/>
    </location>
</feature>
<reference evidence="1 2" key="1">
    <citation type="journal article" date="2022" name="Front. Microbiol.">
        <title>High genomic differentiation and limited gene flow indicate recent cryptic speciation within the genus Laspinema (cyanobacteria).</title>
        <authorList>
            <person name="Stanojkovic A."/>
            <person name="Skoupy S."/>
            <person name="Skaloud P."/>
            <person name="Dvorak P."/>
        </authorList>
    </citation>
    <scope>NUCLEOTIDE SEQUENCE [LARGE SCALE GENOMIC DNA]</scope>
    <source>
        <strain evidence="1 2">D3b</strain>
    </source>
</reference>
<keyword evidence="2" id="KW-1185">Reference proteome</keyword>
<protein>
    <recommendedName>
        <fullName evidence="3">Glycosyl hydrolase family 32 N-terminal domain-containing protein</fullName>
    </recommendedName>
</protein>
<dbReference type="Proteomes" id="UP001525961">
    <property type="component" value="Unassembled WGS sequence"/>
</dbReference>
<name>A0ABT2NDJ5_9CYAN</name>
<accession>A0ABT2NDJ5</accession>
<evidence type="ECO:0008006" key="3">
    <source>
        <dbReference type="Google" id="ProtNLM"/>
    </source>
</evidence>
<dbReference type="EMBL" id="JAMXFA010000028">
    <property type="protein sequence ID" value="MCT7979830.1"/>
    <property type="molecule type" value="Genomic_DNA"/>
</dbReference>
<evidence type="ECO:0000313" key="2">
    <source>
        <dbReference type="Proteomes" id="UP001525961"/>
    </source>
</evidence>
<comment type="caution">
    <text evidence="1">The sequence shown here is derived from an EMBL/GenBank/DDBJ whole genome shotgun (WGS) entry which is preliminary data.</text>
</comment>
<evidence type="ECO:0000313" key="1">
    <source>
        <dbReference type="EMBL" id="MCT7979830.1"/>
    </source>
</evidence>
<dbReference type="RefSeq" id="WP_261236469.1">
    <property type="nucleotide sequence ID" value="NZ_JAMXFA010000028.1"/>
</dbReference>
<organism evidence="1 2">
    <name type="scientific">Laspinema olomoucense D3b</name>
    <dbReference type="NCBI Taxonomy" id="2953688"/>
    <lineage>
        <taxon>Bacteria</taxon>
        <taxon>Bacillati</taxon>
        <taxon>Cyanobacteriota</taxon>
        <taxon>Cyanophyceae</taxon>
        <taxon>Oscillatoriophycideae</taxon>
        <taxon>Oscillatoriales</taxon>
        <taxon>Laspinemataceae</taxon>
        <taxon>Laspinema</taxon>
        <taxon>Laspinema olomoucense</taxon>
    </lineage>
</organism>
<gene>
    <name evidence="1" type="ORF">NG792_19100</name>
</gene>